<dbReference type="Proteomes" id="UP001597512">
    <property type="component" value="Unassembled WGS sequence"/>
</dbReference>
<evidence type="ECO:0008006" key="3">
    <source>
        <dbReference type="Google" id="ProtNLM"/>
    </source>
</evidence>
<name>A0ABW6AFI0_9BACT</name>
<comment type="caution">
    <text evidence="1">The sequence shown here is derived from an EMBL/GenBank/DDBJ whole genome shotgun (WGS) entry which is preliminary data.</text>
</comment>
<reference evidence="2" key="1">
    <citation type="journal article" date="2019" name="Int. J. Syst. Evol. Microbiol.">
        <title>The Global Catalogue of Microorganisms (GCM) 10K type strain sequencing project: providing services to taxonomists for standard genome sequencing and annotation.</title>
        <authorList>
            <consortium name="The Broad Institute Genomics Platform"/>
            <consortium name="The Broad Institute Genome Sequencing Center for Infectious Disease"/>
            <person name="Wu L."/>
            <person name="Ma J."/>
        </authorList>
    </citation>
    <scope>NUCLEOTIDE SEQUENCE [LARGE SCALE GENOMIC DNA]</scope>
    <source>
        <strain evidence="2">KCTC 52490</strain>
    </source>
</reference>
<gene>
    <name evidence="1" type="ORF">ACFS25_10460</name>
</gene>
<keyword evidence="2" id="KW-1185">Reference proteome</keyword>
<protein>
    <recommendedName>
        <fullName evidence="3">Type VI secretion system baseplate subunit TssG</fullName>
    </recommendedName>
</protein>
<dbReference type="EMBL" id="JBHUOM010000002">
    <property type="protein sequence ID" value="MFD2934206.1"/>
    <property type="molecule type" value="Genomic_DNA"/>
</dbReference>
<accession>A0ABW6AFI0</accession>
<evidence type="ECO:0000313" key="1">
    <source>
        <dbReference type="EMBL" id="MFD2934206.1"/>
    </source>
</evidence>
<dbReference type="RefSeq" id="WP_381499664.1">
    <property type="nucleotide sequence ID" value="NZ_JBHUOM010000002.1"/>
</dbReference>
<evidence type="ECO:0000313" key="2">
    <source>
        <dbReference type="Proteomes" id="UP001597512"/>
    </source>
</evidence>
<organism evidence="1 2">
    <name type="scientific">Spirosoma flavum</name>
    <dbReference type="NCBI Taxonomy" id="2048557"/>
    <lineage>
        <taxon>Bacteria</taxon>
        <taxon>Pseudomonadati</taxon>
        <taxon>Bacteroidota</taxon>
        <taxon>Cytophagia</taxon>
        <taxon>Cytophagales</taxon>
        <taxon>Cytophagaceae</taxon>
        <taxon>Spirosoma</taxon>
    </lineage>
</organism>
<proteinExistence type="predicted"/>
<sequence length="311" mass="36110">MEPLNAYAQRLNHLPLDFRAEVVLADMLEDGISLDDLILNPVGAFKRAFGRDISRTEWVESQYGSQRWLQIDLNRNGLYDLLPEGVFHQPTTDDPSISKESVLLEMQVQRQREQAARRFFLPIEQEFFRQRIRIEQEQRTYPLNTDTQQPDDLLGWFWDLPDFLTSDQKKRLLYLLPVIHRITGDLTAMAACFEQLLEERVSLQLDSPGREFIQVNTAPLGQWQLGDNSVFDGWLRSEEPLLRITVHIDRTDRVDAYLPNHNGRRLLEWLTGYLVPLDTAIAIDLDTSTLDDTFLLTTDDSMGRLDFTTCI</sequence>